<gene>
    <name evidence="2" type="ORF">Pma05_60370</name>
</gene>
<dbReference type="Proteomes" id="UP000621500">
    <property type="component" value="Unassembled WGS sequence"/>
</dbReference>
<reference evidence="2 3" key="1">
    <citation type="submission" date="2021-01" db="EMBL/GenBank/DDBJ databases">
        <title>Whole genome shotgun sequence of Plantactinospora mayteni NBRC 109088.</title>
        <authorList>
            <person name="Komaki H."/>
            <person name="Tamura T."/>
        </authorList>
    </citation>
    <scope>NUCLEOTIDE SEQUENCE [LARGE SCALE GENOMIC DNA]</scope>
    <source>
        <strain evidence="2 3">NBRC 109088</strain>
    </source>
</reference>
<comment type="caution">
    <text evidence="2">The sequence shown here is derived from an EMBL/GenBank/DDBJ whole genome shotgun (WGS) entry which is preliminary data.</text>
</comment>
<organism evidence="2 3">
    <name type="scientific">Plantactinospora mayteni</name>
    <dbReference type="NCBI Taxonomy" id="566021"/>
    <lineage>
        <taxon>Bacteria</taxon>
        <taxon>Bacillati</taxon>
        <taxon>Actinomycetota</taxon>
        <taxon>Actinomycetes</taxon>
        <taxon>Micromonosporales</taxon>
        <taxon>Micromonosporaceae</taxon>
        <taxon>Plantactinospora</taxon>
    </lineage>
</organism>
<evidence type="ECO:0000256" key="1">
    <source>
        <dbReference type="SAM" id="MobiDB-lite"/>
    </source>
</evidence>
<evidence type="ECO:0000313" key="3">
    <source>
        <dbReference type="Proteomes" id="UP000621500"/>
    </source>
</evidence>
<evidence type="ECO:0000313" key="2">
    <source>
        <dbReference type="EMBL" id="GIG99464.1"/>
    </source>
</evidence>
<name>A0ABQ4EXT2_9ACTN</name>
<keyword evidence="3" id="KW-1185">Reference proteome</keyword>
<proteinExistence type="predicted"/>
<sequence length="95" mass="10087">MAQVPGDLLGRAAFGGLDHGIAERDPLLADLAVISIAPHVVDRTCAPSDVPSPVDWIGTEAGGGGIPPRRPGGNRWPQHPPRARRRLVFYRPGLP</sequence>
<accession>A0ABQ4EXT2</accession>
<dbReference type="EMBL" id="BONX01000045">
    <property type="protein sequence ID" value="GIG99464.1"/>
    <property type="molecule type" value="Genomic_DNA"/>
</dbReference>
<protein>
    <submittedName>
        <fullName evidence="2">Uncharacterized protein</fullName>
    </submittedName>
</protein>
<feature type="region of interest" description="Disordered" evidence="1">
    <location>
        <begin position="60"/>
        <end position="82"/>
    </location>
</feature>